<evidence type="ECO:0000313" key="1">
    <source>
        <dbReference type="EMBL" id="MBR8535713.1"/>
    </source>
</evidence>
<dbReference type="Pfam" id="PF26622">
    <property type="entry name" value="DUF8199"/>
    <property type="match status" value="1"/>
</dbReference>
<gene>
    <name evidence="1" type="ORF">KDU71_09100</name>
</gene>
<comment type="caution">
    <text evidence="1">The sequence shown here is derived from an EMBL/GenBank/DDBJ whole genome shotgun (WGS) entry which is preliminary data.</text>
</comment>
<protein>
    <submittedName>
        <fullName evidence="1">Uncharacterized protein</fullName>
    </submittedName>
</protein>
<name>A0A941F2S7_9BACT</name>
<sequence length="113" mass="12475">MLLVSTTGITFSMHYCGGQYVSTSLFVEADSCCGDGCGCCENKSVHYEVEEDYTGPVISALEPVIELDLLIELFHFEVDAEKLSILCVKRTFEDISPPLPVAERLSLLQTFLC</sequence>
<evidence type="ECO:0000313" key="2">
    <source>
        <dbReference type="Proteomes" id="UP000679220"/>
    </source>
</evidence>
<dbReference type="NCBIfam" id="NF047658">
    <property type="entry name" value="HYC_CC_PP"/>
    <property type="match status" value="1"/>
</dbReference>
<organism evidence="1 2">
    <name type="scientific">Carboxylicivirga sediminis</name>
    <dbReference type="NCBI Taxonomy" id="2006564"/>
    <lineage>
        <taxon>Bacteria</taxon>
        <taxon>Pseudomonadati</taxon>
        <taxon>Bacteroidota</taxon>
        <taxon>Bacteroidia</taxon>
        <taxon>Marinilabiliales</taxon>
        <taxon>Marinilabiliaceae</taxon>
        <taxon>Carboxylicivirga</taxon>
    </lineage>
</organism>
<dbReference type="InterPro" id="IPR058060">
    <property type="entry name" value="HYC_CC_PP"/>
</dbReference>
<dbReference type="RefSeq" id="WP_212189904.1">
    <property type="nucleotide sequence ID" value="NZ_JAGTAR010000011.1"/>
</dbReference>
<dbReference type="InterPro" id="IPR058512">
    <property type="entry name" value="DUF8199"/>
</dbReference>
<dbReference type="AlphaFoldDB" id="A0A941F2S7"/>
<keyword evidence="2" id="KW-1185">Reference proteome</keyword>
<reference evidence="1" key="2">
    <citation type="submission" date="2021-04" db="EMBL/GenBank/DDBJ databases">
        <authorList>
            <person name="Zhang T."/>
            <person name="Zhang Y."/>
            <person name="Lu D."/>
            <person name="Zuo D."/>
            <person name="Du Z."/>
        </authorList>
    </citation>
    <scope>NUCLEOTIDE SEQUENCE</scope>
    <source>
        <strain evidence="1">JR1</strain>
    </source>
</reference>
<accession>A0A941F2S7</accession>
<reference evidence="1" key="1">
    <citation type="journal article" date="2018" name="Int. J. Syst. Evol. Microbiol.">
        <title>Carboxylicivirga sediminis sp. nov., isolated from coastal sediment.</title>
        <authorList>
            <person name="Wang F.Q."/>
            <person name="Ren L.H."/>
            <person name="Zou R.J."/>
            <person name="Sun Y.Z."/>
            <person name="Liu X.J."/>
            <person name="Jiang F."/>
            <person name="Liu L.J."/>
        </authorList>
    </citation>
    <scope>NUCLEOTIDE SEQUENCE</scope>
    <source>
        <strain evidence="1">JR1</strain>
    </source>
</reference>
<proteinExistence type="predicted"/>
<dbReference type="EMBL" id="JAGTAR010000011">
    <property type="protein sequence ID" value="MBR8535713.1"/>
    <property type="molecule type" value="Genomic_DNA"/>
</dbReference>
<dbReference type="Proteomes" id="UP000679220">
    <property type="component" value="Unassembled WGS sequence"/>
</dbReference>